<dbReference type="Pfam" id="PF12833">
    <property type="entry name" value="HTH_18"/>
    <property type="match status" value="1"/>
</dbReference>
<dbReference type="InterPro" id="IPR009057">
    <property type="entry name" value="Homeodomain-like_sf"/>
</dbReference>
<dbReference type="PROSITE" id="PS01124">
    <property type="entry name" value="HTH_ARAC_FAMILY_2"/>
    <property type="match status" value="1"/>
</dbReference>
<dbReference type="InterPro" id="IPR037046">
    <property type="entry name" value="AlkA_N_sf"/>
</dbReference>
<protein>
    <recommendedName>
        <fullName evidence="3">DNA-3-methyladenine glycosylase II</fullName>
        <ecNumber evidence="3">3.2.2.21</ecNumber>
    </recommendedName>
</protein>
<evidence type="ECO:0000256" key="5">
    <source>
        <dbReference type="ARBA" id="ARBA00022763"/>
    </source>
</evidence>
<dbReference type="CDD" id="cd00056">
    <property type="entry name" value="ENDO3c"/>
    <property type="match status" value="1"/>
</dbReference>
<dbReference type="Gene3D" id="3.40.10.10">
    <property type="entry name" value="DNA Methylphosphotriester Repair Domain"/>
    <property type="match status" value="1"/>
</dbReference>
<keyword evidence="8" id="KW-0804">Transcription</keyword>
<dbReference type="SUPFAM" id="SSF55945">
    <property type="entry name" value="TATA-box binding protein-like"/>
    <property type="match status" value="1"/>
</dbReference>
<accession>A0ABW0BRE3</accession>
<dbReference type="Proteomes" id="UP001596087">
    <property type="component" value="Unassembled WGS sequence"/>
</dbReference>
<comment type="cofactor">
    <cofactor evidence="2">
        <name>Zn(2+)</name>
        <dbReference type="ChEBI" id="CHEBI:29105"/>
    </cofactor>
</comment>
<evidence type="ECO:0000313" key="11">
    <source>
        <dbReference type="EMBL" id="MFC5179171.1"/>
    </source>
</evidence>
<evidence type="ECO:0000256" key="9">
    <source>
        <dbReference type="ARBA" id="ARBA00023204"/>
    </source>
</evidence>
<dbReference type="EC" id="3.2.2.21" evidence="3"/>
<dbReference type="EMBL" id="JBHSKD010000027">
    <property type="protein sequence ID" value="MFC5179171.1"/>
    <property type="molecule type" value="Genomic_DNA"/>
</dbReference>
<dbReference type="InterPro" id="IPR003265">
    <property type="entry name" value="HhH-GPD_domain"/>
</dbReference>
<dbReference type="Gene3D" id="1.10.1670.10">
    <property type="entry name" value="Helix-hairpin-Helix base-excision DNA repair enzymes (C-terminal)"/>
    <property type="match status" value="1"/>
</dbReference>
<evidence type="ECO:0000256" key="2">
    <source>
        <dbReference type="ARBA" id="ARBA00001947"/>
    </source>
</evidence>
<organism evidence="11 12">
    <name type="scientific">Nocardioides taihuensis</name>
    <dbReference type="NCBI Taxonomy" id="1835606"/>
    <lineage>
        <taxon>Bacteria</taxon>
        <taxon>Bacillati</taxon>
        <taxon>Actinomycetota</taxon>
        <taxon>Actinomycetes</taxon>
        <taxon>Propionibacteriales</taxon>
        <taxon>Nocardioidaceae</taxon>
        <taxon>Nocardioides</taxon>
    </lineage>
</organism>
<dbReference type="Gene3D" id="3.30.310.20">
    <property type="entry name" value="DNA-3-methyladenine glycosylase AlkA, N-terminal domain"/>
    <property type="match status" value="1"/>
</dbReference>
<dbReference type="SMART" id="SM00478">
    <property type="entry name" value="ENDO3c"/>
    <property type="match status" value="1"/>
</dbReference>
<evidence type="ECO:0000259" key="10">
    <source>
        <dbReference type="PROSITE" id="PS01124"/>
    </source>
</evidence>
<dbReference type="SUPFAM" id="SSF48150">
    <property type="entry name" value="DNA-glycosylase"/>
    <property type="match status" value="1"/>
</dbReference>
<reference evidence="12" key="1">
    <citation type="journal article" date="2019" name="Int. J. Syst. Evol. Microbiol.">
        <title>The Global Catalogue of Microorganisms (GCM) 10K type strain sequencing project: providing services to taxonomists for standard genome sequencing and annotation.</title>
        <authorList>
            <consortium name="The Broad Institute Genomics Platform"/>
            <consortium name="The Broad Institute Genome Sequencing Center for Infectious Disease"/>
            <person name="Wu L."/>
            <person name="Ma J."/>
        </authorList>
    </citation>
    <scope>NUCLEOTIDE SEQUENCE [LARGE SCALE GENOMIC DNA]</scope>
    <source>
        <strain evidence="12">DFY41</strain>
    </source>
</reference>
<dbReference type="Gene3D" id="1.10.340.30">
    <property type="entry name" value="Hypothetical protein, domain 2"/>
    <property type="match status" value="1"/>
</dbReference>
<dbReference type="InterPro" id="IPR023170">
    <property type="entry name" value="HhH_base_excis_C"/>
</dbReference>
<proteinExistence type="predicted"/>
<dbReference type="Gene3D" id="1.10.10.60">
    <property type="entry name" value="Homeodomain-like"/>
    <property type="match status" value="1"/>
</dbReference>
<keyword evidence="5" id="KW-0227">DNA damage</keyword>
<comment type="caution">
    <text evidence="11">The sequence shown here is derived from an EMBL/GenBank/DDBJ whole genome shotgun (WGS) entry which is preliminary data.</text>
</comment>
<name>A0ABW0BRE3_9ACTN</name>
<keyword evidence="4" id="KW-0808">Transferase</keyword>
<keyword evidence="9" id="KW-0234">DNA repair</keyword>
<comment type="catalytic activity">
    <reaction evidence="1">
        <text>Hydrolysis of alkylated DNA, releasing 3-methyladenine, 3-methylguanine, 7-methylguanine and 7-methyladenine.</text>
        <dbReference type="EC" id="3.2.2.21"/>
    </reaction>
</comment>
<dbReference type="InterPro" id="IPR035451">
    <property type="entry name" value="Ada-like_dom_sf"/>
</dbReference>
<evidence type="ECO:0000256" key="4">
    <source>
        <dbReference type="ARBA" id="ARBA00022603"/>
    </source>
</evidence>
<feature type="domain" description="HTH araC/xylS-type" evidence="10">
    <location>
        <begin position="105"/>
        <end position="203"/>
    </location>
</feature>
<evidence type="ECO:0000256" key="3">
    <source>
        <dbReference type="ARBA" id="ARBA00012000"/>
    </source>
</evidence>
<evidence type="ECO:0000256" key="8">
    <source>
        <dbReference type="ARBA" id="ARBA00023163"/>
    </source>
</evidence>
<dbReference type="InterPro" id="IPR004026">
    <property type="entry name" value="Ada_DNA_repair_Zn-bd"/>
</dbReference>
<dbReference type="InterPro" id="IPR010316">
    <property type="entry name" value="AlkA_N"/>
</dbReference>
<dbReference type="Pfam" id="PF02805">
    <property type="entry name" value="Ada_Zn_binding"/>
    <property type="match status" value="1"/>
</dbReference>
<keyword evidence="4" id="KW-0489">Methyltransferase</keyword>
<evidence type="ECO:0000313" key="12">
    <source>
        <dbReference type="Proteomes" id="UP001596087"/>
    </source>
</evidence>
<evidence type="ECO:0000256" key="1">
    <source>
        <dbReference type="ARBA" id="ARBA00000086"/>
    </source>
</evidence>
<dbReference type="SUPFAM" id="SSF46689">
    <property type="entry name" value="Homeodomain-like"/>
    <property type="match status" value="1"/>
</dbReference>
<dbReference type="PANTHER" id="PTHR43003">
    <property type="entry name" value="DNA-3-METHYLADENINE GLYCOSYLASE"/>
    <property type="match status" value="1"/>
</dbReference>
<dbReference type="PANTHER" id="PTHR43003:SF13">
    <property type="entry name" value="DNA-3-METHYLADENINE GLYCOSYLASE 2"/>
    <property type="match status" value="1"/>
</dbReference>
<keyword evidence="6" id="KW-0805">Transcription regulation</keyword>
<dbReference type="InterPro" id="IPR011257">
    <property type="entry name" value="DNA_glycosylase"/>
</dbReference>
<keyword evidence="7" id="KW-0010">Activator</keyword>
<dbReference type="Pfam" id="PF06029">
    <property type="entry name" value="AlkA_N"/>
    <property type="match status" value="1"/>
</dbReference>
<dbReference type="SUPFAM" id="SSF57884">
    <property type="entry name" value="Ada DNA repair protein, N-terminal domain (N-Ada 10)"/>
    <property type="match status" value="1"/>
</dbReference>
<evidence type="ECO:0000256" key="7">
    <source>
        <dbReference type="ARBA" id="ARBA00023159"/>
    </source>
</evidence>
<dbReference type="InterPro" id="IPR051912">
    <property type="entry name" value="Alkylbase_DNA_Glycosylase/TA"/>
</dbReference>
<keyword evidence="12" id="KW-1185">Reference proteome</keyword>
<dbReference type="RefSeq" id="WP_378593082.1">
    <property type="nucleotide sequence ID" value="NZ_JBHSKD010000027.1"/>
</dbReference>
<evidence type="ECO:0000256" key="6">
    <source>
        <dbReference type="ARBA" id="ARBA00023015"/>
    </source>
</evidence>
<dbReference type="SMART" id="SM01009">
    <property type="entry name" value="AlkA_N"/>
    <property type="match status" value="1"/>
</dbReference>
<sequence length="522" mass="55186">MSDSRQMWSVSSGMMVAMTPLDHESCYRAVKARDRRFDGVFYTAVRTTGIYCRPSCPARTPAPANVSFHPSAASAQGAGYRACKRCLPDATPGSPDWDVAADVAGRAMRLISDGVVDREGVPGLAAHLGYTPRHLTRLLTAELGAGPLALARARRAQTARVLIETTDLTYADVAFAAGFSSVRQFNDTVREVYATTPSELRGHRSAEGPGAAGTSITMRLAVRTPYAADALLDFLAHHVVPGVEAVGPGWYARTLDLPHGPGTVRLDLAAAQSTTPGETAFVPATFELTDLRDTTAAVERARRLLDADCDPVAVDAHFAGDPVVGPLVRRHPGLRVPGQVDGDEVAVRTVLGQQVSVAGARTVAGRLVAAHGRPVGSAVPGLTHLFPDAATLADVDPEALPMPRARGRALVALAERLADGSIALDRGRDRAAVRDALLALPGIGPWTADYVAMRALGHPDVFLPTDLGVRNALVGLGHDPALVVAAAEEWSPWRSYALLHLWQTLMPPVPAAEPPPARPEET</sequence>
<dbReference type="SMART" id="SM00342">
    <property type="entry name" value="HTH_ARAC"/>
    <property type="match status" value="1"/>
</dbReference>
<gene>
    <name evidence="11" type="ORF">ACFPGP_20980</name>
</gene>
<dbReference type="InterPro" id="IPR018060">
    <property type="entry name" value="HTH_AraC"/>
</dbReference>